<dbReference type="AlphaFoldDB" id="A0A5N7BSR2"/>
<evidence type="ECO:0000256" key="3">
    <source>
        <dbReference type="ARBA" id="ARBA00023163"/>
    </source>
</evidence>
<keyword evidence="4" id="KW-0539">Nucleus</keyword>
<dbReference type="PROSITE" id="PS50048">
    <property type="entry name" value="ZN2_CY6_FUNGAL_2"/>
    <property type="match status" value="1"/>
</dbReference>
<gene>
    <name evidence="6" type="ORF">BDV23DRAFT_191550</name>
    <name evidence="7" type="ORF">ETB97_010089</name>
</gene>
<evidence type="ECO:0000313" key="6">
    <source>
        <dbReference type="EMBL" id="KAE8384567.1"/>
    </source>
</evidence>
<dbReference type="GO" id="GO:0009893">
    <property type="term" value="P:positive regulation of metabolic process"/>
    <property type="evidence" value="ECO:0007669"/>
    <property type="project" value="UniProtKB-ARBA"/>
</dbReference>
<evidence type="ECO:0000256" key="1">
    <source>
        <dbReference type="ARBA" id="ARBA00023015"/>
    </source>
</evidence>
<evidence type="ECO:0000313" key="8">
    <source>
        <dbReference type="Proteomes" id="UP000541154"/>
    </source>
</evidence>
<reference evidence="6" key="2">
    <citation type="submission" date="2019-04" db="EMBL/GenBank/DDBJ databases">
        <title>Friends and foes A comparative genomics studyof 23 Aspergillus species from section Flavi.</title>
        <authorList>
            <consortium name="DOE Joint Genome Institute"/>
            <person name="Kjaerbolling I."/>
            <person name="Vesth T."/>
            <person name="Frisvad J.C."/>
            <person name="Nybo J.L."/>
            <person name="Theobald S."/>
            <person name="Kildgaard S."/>
            <person name="Isbrandt T."/>
            <person name="Kuo A."/>
            <person name="Sato A."/>
            <person name="Lyhne E.K."/>
            <person name="Kogle M.E."/>
            <person name="Wiebenga A."/>
            <person name="Kun R.S."/>
            <person name="Lubbers R.J."/>
            <person name="Makela M.R."/>
            <person name="Barry K."/>
            <person name="Chovatia M."/>
            <person name="Clum A."/>
            <person name="Daum C."/>
            <person name="Haridas S."/>
            <person name="He G."/>
            <person name="LaButti K."/>
            <person name="Lipzen A."/>
            <person name="Mondo S."/>
            <person name="Riley R."/>
            <person name="Salamov A."/>
            <person name="Simmons B.A."/>
            <person name="Magnuson J.K."/>
            <person name="Henrissat B."/>
            <person name="Mortensen U.H."/>
            <person name="Larsen T.O."/>
            <person name="Devries R.P."/>
            <person name="Grigoriev I.V."/>
            <person name="Machida M."/>
            <person name="Baker S.E."/>
            <person name="Andersen M.R."/>
        </authorList>
    </citation>
    <scope>NUCLEOTIDE SEQUENCE [LARGE SCALE GENOMIC DNA]</scope>
    <source>
        <strain evidence="6">IBT 14317</strain>
    </source>
</reference>
<dbReference type="Proteomes" id="UP000541154">
    <property type="component" value="Unassembled WGS sequence"/>
</dbReference>
<dbReference type="OrthoDB" id="4314040at2759"/>
<dbReference type="EMBL" id="ML735364">
    <property type="protein sequence ID" value="KAE8384567.1"/>
    <property type="molecule type" value="Genomic_DNA"/>
</dbReference>
<dbReference type="SUPFAM" id="SSF57701">
    <property type="entry name" value="Zn2/Cys6 DNA-binding domain"/>
    <property type="match status" value="1"/>
</dbReference>
<keyword evidence="3" id="KW-0804">Transcription</keyword>
<dbReference type="InterPro" id="IPR036864">
    <property type="entry name" value="Zn2-C6_fun-type_DNA-bd_sf"/>
</dbReference>
<evidence type="ECO:0000313" key="7">
    <source>
        <dbReference type="EMBL" id="KAF5863458.1"/>
    </source>
</evidence>
<reference evidence="7 8" key="1">
    <citation type="submission" date="2019-04" db="EMBL/GenBank/DDBJ databases">
        <title>Aspergillus burnettii sp. nov., novel species from soil in southeast Queensland.</title>
        <authorList>
            <person name="Gilchrist C.L.M."/>
            <person name="Pitt J.I."/>
            <person name="Lange L."/>
            <person name="Lacey H.J."/>
            <person name="Vuong D."/>
            <person name="Midgley D.J."/>
            <person name="Greenfield P."/>
            <person name="Bradbury M."/>
            <person name="Lacey E."/>
            <person name="Busk P.K."/>
            <person name="Pilgaard B."/>
            <person name="Chooi Y.H."/>
            <person name="Piggott A.M."/>
        </authorList>
    </citation>
    <scope>NUCLEOTIDE SEQUENCE [LARGE SCALE GENOMIC DNA]</scope>
    <source>
        <strain evidence="7 8">FRR 5400</strain>
    </source>
</reference>
<dbReference type="GO" id="GO:0003677">
    <property type="term" value="F:DNA binding"/>
    <property type="evidence" value="ECO:0007669"/>
    <property type="project" value="UniProtKB-KW"/>
</dbReference>
<dbReference type="GO" id="GO:0000981">
    <property type="term" value="F:DNA-binding transcription factor activity, RNA polymerase II-specific"/>
    <property type="evidence" value="ECO:0007669"/>
    <property type="project" value="InterPro"/>
</dbReference>
<accession>A0A5N7BSR2</accession>
<evidence type="ECO:0000256" key="4">
    <source>
        <dbReference type="ARBA" id="ARBA00023242"/>
    </source>
</evidence>
<evidence type="ECO:0000259" key="5">
    <source>
        <dbReference type="PROSITE" id="PS50048"/>
    </source>
</evidence>
<keyword evidence="8" id="KW-1185">Reference proteome</keyword>
<sequence>MGVPRSSGCMLCVQRRVKCDERLPGCVKCETYGRPCPGYDRGFKFVAGKPYRSRRHLGPKSGQQRVEDKTHVAGINSGRANQAIQQSLIQRGTSWSLKSTDLNMMQSLDTLIVDVSQPFPASSTYTTSRWFTYLPAIYGRNRTLDSSIRCFVAHHIGMMTGNQQAIMYSRSTYVEALNRLQRSLCNPTESLSSEILCAVLLQCLYELFANAHDSNSWIKHAKGLSQLVSARGCGRYQTVFDHTLLKASRGLIVMQSLFTKEKCFLASDDWYSVMRQQFDSALPADLHAQVEELFALYTTIPCFIHQFFDIRQADPEDLDIQLKAFDLLTDALSMQNKLMVWYDRFSRTAPPPTEALSSMGDVLFPTVYSFSDVDTATIFTAYYSYMVIIHAILGVCHFPGEHAAMVVYFRDQICKSVEFNAQGILGPSRLGFPLLVVNEFADPATKVWVQGWLQRLSTNYKVMLPRNYER</sequence>
<dbReference type="Pfam" id="PF00172">
    <property type="entry name" value="Zn_clus"/>
    <property type="match status" value="1"/>
</dbReference>
<keyword evidence="2" id="KW-0238">DNA-binding</keyword>
<dbReference type="InterPro" id="IPR001138">
    <property type="entry name" value="Zn2Cys6_DnaBD"/>
</dbReference>
<protein>
    <recommendedName>
        <fullName evidence="5">Zn(2)-C6 fungal-type domain-containing protein</fullName>
    </recommendedName>
</protein>
<dbReference type="Proteomes" id="UP000326877">
    <property type="component" value="Unassembled WGS sequence"/>
</dbReference>
<dbReference type="InterPro" id="IPR053178">
    <property type="entry name" value="Osmoadaptation_assoc"/>
</dbReference>
<keyword evidence="1" id="KW-0805">Transcription regulation</keyword>
<dbReference type="EMBL" id="SPNV01000051">
    <property type="protein sequence ID" value="KAF5863458.1"/>
    <property type="molecule type" value="Genomic_DNA"/>
</dbReference>
<dbReference type="GO" id="GO:0008270">
    <property type="term" value="F:zinc ion binding"/>
    <property type="evidence" value="ECO:0007669"/>
    <property type="project" value="InterPro"/>
</dbReference>
<dbReference type="PANTHER" id="PTHR38111">
    <property type="entry name" value="ZN(2)-C6 FUNGAL-TYPE DOMAIN-CONTAINING PROTEIN-RELATED"/>
    <property type="match status" value="1"/>
</dbReference>
<proteinExistence type="predicted"/>
<accession>A0A8H6ACQ6</accession>
<organism evidence="6">
    <name type="scientific">Petromyces alliaceus</name>
    <name type="common">Aspergillus alliaceus</name>
    <dbReference type="NCBI Taxonomy" id="209559"/>
    <lineage>
        <taxon>Eukaryota</taxon>
        <taxon>Fungi</taxon>
        <taxon>Dikarya</taxon>
        <taxon>Ascomycota</taxon>
        <taxon>Pezizomycotina</taxon>
        <taxon>Eurotiomycetes</taxon>
        <taxon>Eurotiomycetidae</taxon>
        <taxon>Eurotiales</taxon>
        <taxon>Aspergillaceae</taxon>
        <taxon>Aspergillus</taxon>
        <taxon>Aspergillus subgen. Circumdati</taxon>
    </lineage>
</organism>
<name>A0A5N7BSR2_PETAA</name>
<dbReference type="Gene3D" id="4.10.240.10">
    <property type="entry name" value="Zn(2)-C6 fungal-type DNA-binding domain"/>
    <property type="match status" value="1"/>
</dbReference>
<dbReference type="SMART" id="SM00066">
    <property type="entry name" value="GAL4"/>
    <property type="match status" value="1"/>
</dbReference>
<dbReference type="PANTHER" id="PTHR38111:SF5">
    <property type="entry name" value="TRANSCRIPTION FACTOR DOMAIN-CONTAINING PROTEIN"/>
    <property type="match status" value="1"/>
</dbReference>
<feature type="domain" description="Zn(2)-C6 fungal-type" evidence="5">
    <location>
        <begin position="8"/>
        <end position="36"/>
    </location>
</feature>
<evidence type="ECO:0000256" key="2">
    <source>
        <dbReference type="ARBA" id="ARBA00023125"/>
    </source>
</evidence>